<dbReference type="RefSeq" id="WP_027952328.1">
    <property type="nucleotide sequence ID" value="NZ_JADU01000016.1"/>
</dbReference>
<reference evidence="2 3" key="1">
    <citation type="submission" date="2024-09" db="EMBL/GenBank/DDBJ databases">
        <authorList>
            <person name="Sun Q."/>
            <person name="Mori K."/>
        </authorList>
    </citation>
    <scope>NUCLEOTIDE SEQUENCE [LARGE SCALE GENOMIC DNA]</scope>
    <source>
        <strain evidence="2 3">ATCC 51272</strain>
    </source>
</reference>
<comment type="caution">
    <text evidence="2">The sequence shown here is derived from an EMBL/GenBank/DDBJ whole genome shotgun (WGS) entry which is preliminary data.</text>
</comment>
<accession>A0ABV5ZL38</accession>
<sequence length="206" mass="23253">MKVFSKSMMGSMVALATIALFGACLTDENDKPQLIIDPIEPYVVLDTAGVASIPHLESYSEEEFRQHIVGRCWYCEATYEINDKGVAFAMNIWENMIGMGPTHYYFDADSVTMFYYDDAHANINLGRRTKKYAYSYRAADNGVYINGYRQWQIAPPAKGDNAYLSAVDFIGTRSDHSLSYGWSAYRLLSAREVHALCRDYGLTAKP</sequence>
<dbReference type="PROSITE" id="PS51257">
    <property type="entry name" value="PROKAR_LIPOPROTEIN"/>
    <property type="match status" value="1"/>
</dbReference>
<keyword evidence="1" id="KW-0732">Signal</keyword>
<dbReference type="EMBL" id="JBHLZF010000002">
    <property type="protein sequence ID" value="MFB9897650.1"/>
    <property type="molecule type" value="Genomic_DNA"/>
</dbReference>
<gene>
    <name evidence="2" type="ORF">ACFFK8_07520</name>
</gene>
<dbReference type="Proteomes" id="UP001589688">
    <property type="component" value="Unassembled WGS sequence"/>
</dbReference>
<feature type="chain" id="PRO_5046751887" description="Lipoprotein" evidence="1">
    <location>
        <begin position="17"/>
        <end position="206"/>
    </location>
</feature>
<evidence type="ECO:0000256" key="1">
    <source>
        <dbReference type="SAM" id="SignalP"/>
    </source>
</evidence>
<organism evidence="2 3">
    <name type="scientific">Hallella seregens ATCC 51272</name>
    <dbReference type="NCBI Taxonomy" id="1336250"/>
    <lineage>
        <taxon>Bacteria</taxon>
        <taxon>Pseudomonadati</taxon>
        <taxon>Bacteroidota</taxon>
        <taxon>Bacteroidia</taxon>
        <taxon>Bacteroidales</taxon>
        <taxon>Prevotellaceae</taxon>
        <taxon>Hallella</taxon>
    </lineage>
</organism>
<evidence type="ECO:0000313" key="3">
    <source>
        <dbReference type="Proteomes" id="UP001589688"/>
    </source>
</evidence>
<proteinExistence type="predicted"/>
<keyword evidence="3" id="KW-1185">Reference proteome</keyword>
<feature type="signal peptide" evidence="1">
    <location>
        <begin position="1"/>
        <end position="16"/>
    </location>
</feature>
<evidence type="ECO:0008006" key="4">
    <source>
        <dbReference type="Google" id="ProtNLM"/>
    </source>
</evidence>
<name>A0ABV5ZL38_9BACT</name>
<protein>
    <recommendedName>
        <fullName evidence="4">Lipoprotein</fullName>
    </recommendedName>
</protein>
<evidence type="ECO:0000313" key="2">
    <source>
        <dbReference type="EMBL" id="MFB9897650.1"/>
    </source>
</evidence>